<accession>M5IRI7</accession>
<evidence type="ECO:0000313" key="1">
    <source>
        <dbReference type="EMBL" id="EKU12129.1"/>
    </source>
</evidence>
<name>M5IRI7_9BACT</name>
<dbReference type="STRING" id="1244083.CSUNSWCD_69"/>
<dbReference type="PATRIC" id="fig|1244083.3.peg.73"/>
<reference evidence="1 2" key="1">
    <citation type="journal article" date="2013" name="Genome Announc.">
        <title>Genome Sequence of Campylobacter showae UNSWCD, Isolated from a Patient with Crohn's Disease.</title>
        <authorList>
            <person name="Tay A.P."/>
            <person name="Kaakoush N.O."/>
            <person name="Deshpande N.P."/>
            <person name="Chen Z."/>
            <person name="Mitchell H."/>
            <person name="Wilkins M.R."/>
        </authorList>
    </citation>
    <scope>NUCLEOTIDE SEQUENCE [LARGE SCALE GENOMIC DNA]</scope>
    <source>
        <strain evidence="1 2">CSUNSWCD</strain>
    </source>
</reference>
<dbReference type="AlphaFoldDB" id="M5IRI7"/>
<evidence type="ECO:0000313" key="2">
    <source>
        <dbReference type="Proteomes" id="UP000011939"/>
    </source>
</evidence>
<dbReference type="EMBL" id="AMZQ01000001">
    <property type="protein sequence ID" value="EKU12129.1"/>
    <property type="molecule type" value="Genomic_DNA"/>
</dbReference>
<protein>
    <submittedName>
        <fullName evidence="1">Uncharacterized protein</fullName>
    </submittedName>
</protein>
<dbReference type="Proteomes" id="UP000011939">
    <property type="component" value="Unassembled WGS sequence"/>
</dbReference>
<gene>
    <name evidence="1" type="ORF">CSUNSWCD_69</name>
</gene>
<proteinExistence type="predicted"/>
<organism evidence="1 2">
    <name type="scientific">Campylobacter showae CSUNSWCD</name>
    <dbReference type="NCBI Taxonomy" id="1244083"/>
    <lineage>
        <taxon>Bacteria</taxon>
        <taxon>Pseudomonadati</taxon>
        <taxon>Campylobacterota</taxon>
        <taxon>Epsilonproteobacteria</taxon>
        <taxon>Campylobacterales</taxon>
        <taxon>Campylobacteraceae</taxon>
        <taxon>Campylobacter</taxon>
    </lineage>
</organism>
<sequence length="50" mass="5713">MALAELNLSFVAQIFANLFAKATNMQLGHVRRRRHENASYSRSGEWSYLG</sequence>
<comment type="caution">
    <text evidence="1">The sequence shown here is derived from an EMBL/GenBank/DDBJ whole genome shotgun (WGS) entry which is preliminary data.</text>
</comment>